<sequence>MYLILTIAAALSSLASARPQYNYPPPTPQIPGTNYGTPAGGGGSIATNEITGGSSISGAGISTGSGAISTGGGAISTGGGGVLVQKHIYVHVAPPEPEEARPQRPQAAAQSTKHYKIIFIKAPSAAAPTAQQIALAAQNQEKTIVYVLVKRPEEAAEVVAPTAAPAAPSKPEVYFIRYKAKSEAIGGGATGGGIIGGGNIGGGSTGGIISTGSSGSSSTLVSGGGGRPAAQYGPPGQSGPY</sequence>
<feature type="signal peptide" evidence="2">
    <location>
        <begin position="1"/>
        <end position="17"/>
    </location>
</feature>
<dbReference type="Proteomes" id="UP001153712">
    <property type="component" value="Chromosome 14"/>
</dbReference>
<evidence type="ECO:0000256" key="2">
    <source>
        <dbReference type="SAM" id="SignalP"/>
    </source>
</evidence>
<proteinExistence type="predicted"/>
<dbReference type="InterPro" id="IPR004145">
    <property type="entry name" value="DUF243"/>
</dbReference>
<dbReference type="SMART" id="SM00690">
    <property type="entry name" value="DM5"/>
    <property type="match status" value="1"/>
</dbReference>
<dbReference type="PANTHER" id="PTHR31927:SF16">
    <property type="entry name" value="LP07342P"/>
    <property type="match status" value="1"/>
</dbReference>
<keyword evidence="5" id="KW-1185">Reference proteome</keyword>
<dbReference type="Pfam" id="PF03103">
    <property type="entry name" value="DUF243"/>
    <property type="match status" value="1"/>
</dbReference>
<keyword evidence="2" id="KW-0732">Signal</keyword>
<reference evidence="4" key="1">
    <citation type="submission" date="2022-01" db="EMBL/GenBank/DDBJ databases">
        <authorList>
            <person name="King R."/>
        </authorList>
    </citation>
    <scope>NUCLEOTIDE SEQUENCE</scope>
</reference>
<dbReference type="PANTHER" id="PTHR31927">
    <property type="entry name" value="FI07246P-RELATED-RELATED"/>
    <property type="match status" value="1"/>
</dbReference>
<evidence type="ECO:0000313" key="5">
    <source>
        <dbReference type="Proteomes" id="UP001153712"/>
    </source>
</evidence>
<feature type="compositionally biased region" description="Low complexity" evidence="1">
    <location>
        <begin position="208"/>
        <end position="221"/>
    </location>
</feature>
<feature type="region of interest" description="Disordered" evidence="1">
    <location>
        <begin position="208"/>
        <end position="241"/>
    </location>
</feature>
<dbReference type="AlphaFoldDB" id="A0A9N9TJG2"/>
<dbReference type="EMBL" id="OU900107">
    <property type="protein sequence ID" value="CAG9857460.1"/>
    <property type="molecule type" value="Genomic_DNA"/>
</dbReference>
<name>A0A9N9TJG2_PHYSR</name>
<evidence type="ECO:0000313" key="4">
    <source>
        <dbReference type="EMBL" id="CAG9857460.1"/>
    </source>
</evidence>
<organism evidence="4 5">
    <name type="scientific">Phyllotreta striolata</name>
    <name type="common">Striped flea beetle</name>
    <name type="synonym">Crioceris striolata</name>
    <dbReference type="NCBI Taxonomy" id="444603"/>
    <lineage>
        <taxon>Eukaryota</taxon>
        <taxon>Metazoa</taxon>
        <taxon>Ecdysozoa</taxon>
        <taxon>Arthropoda</taxon>
        <taxon>Hexapoda</taxon>
        <taxon>Insecta</taxon>
        <taxon>Pterygota</taxon>
        <taxon>Neoptera</taxon>
        <taxon>Endopterygota</taxon>
        <taxon>Coleoptera</taxon>
        <taxon>Polyphaga</taxon>
        <taxon>Cucujiformia</taxon>
        <taxon>Chrysomeloidea</taxon>
        <taxon>Chrysomelidae</taxon>
        <taxon>Galerucinae</taxon>
        <taxon>Alticini</taxon>
        <taxon>Phyllotreta</taxon>
    </lineage>
</organism>
<dbReference type="GO" id="GO:0062129">
    <property type="term" value="C:chitin-based extracellular matrix"/>
    <property type="evidence" value="ECO:0007669"/>
    <property type="project" value="TreeGrafter"/>
</dbReference>
<protein>
    <recommendedName>
        <fullName evidence="3">DUF243 domain-containing protein</fullName>
    </recommendedName>
</protein>
<dbReference type="GO" id="GO:0008010">
    <property type="term" value="F:structural constituent of chitin-based larval cuticle"/>
    <property type="evidence" value="ECO:0007669"/>
    <property type="project" value="TreeGrafter"/>
</dbReference>
<gene>
    <name evidence="4" type="ORF">PHYEVI_LOCUS3865</name>
</gene>
<accession>A0A9N9TJG2</accession>
<evidence type="ECO:0000256" key="1">
    <source>
        <dbReference type="SAM" id="MobiDB-lite"/>
    </source>
</evidence>
<dbReference type="GO" id="GO:0040003">
    <property type="term" value="P:chitin-based cuticle development"/>
    <property type="evidence" value="ECO:0007669"/>
    <property type="project" value="TreeGrafter"/>
</dbReference>
<evidence type="ECO:0000259" key="3">
    <source>
        <dbReference type="SMART" id="SM00690"/>
    </source>
</evidence>
<feature type="chain" id="PRO_5040221663" description="DUF243 domain-containing protein" evidence="2">
    <location>
        <begin position="18"/>
        <end position="241"/>
    </location>
</feature>
<feature type="domain" description="DUF243" evidence="3">
    <location>
        <begin position="82"/>
        <end position="181"/>
    </location>
</feature>